<dbReference type="HOGENOM" id="CLU_550356_0_0_1"/>
<protein>
    <recommendedName>
        <fullName evidence="5">Schlafen AlbA-2 domain-containing protein</fullName>
    </recommendedName>
</protein>
<name>A0A0D3KCU9_EMIH1</name>
<reference evidence="3" key="2">
    <citation type="submission" date="2024-10" db="UniProtKB">
        <authorList>
            <consortium name="EnsemblProtists"/>
        </authorList>
    </citation>
    <scope>IDENTIFICATION</scope>
</reference>
<dbReference type="GeneID" id="17278854"/>
<dbReference type="Pfam" id="PF13191">
    <property type="entry name" value="AAA_16"/>
    <property type="match status" value="1"/>
</dbReference>
<dbReference type="InterPro" id="IPR007421">
    <property type="entry name" value="Schlafen_AlbA_2_dom"/>
</dbReference>
<dbReference type="PANTHER" id="PTHR12155:SF41">
    <property type="entry name" value="SCHLAFEN ALBA-2 DOMAIN-CONTAINING PROTEIN"/>
    <property type="match status" value="1"/>
</dbReference>
<evidence type="ECO:0000313" key="4">
    <source>
        <dbReference type="Proteomes" id="UP000013827"/>
    </source>
</evidence>
<dbReference type="PANTHER" id="PTHR12155">
    <property type="entry name" value="SCHLAFEN"/>
    <property type="match status" value="1"/>
</dbReference>
<feature type="domain" description="Orc1-like AAA ATPase" evidence="2">
    <location>
        <begin position="238"/>
        <end position="383"/>
    </location>
</feature>
<accession>A0A0D3KCU9</accession>
<dbReference type="KEGG" id="ehx:EMIHUDRAFT_441532"/>
<dbReference type="InterPro" id="IPR038461">
    <property type="entry name" value="Schlafen_AlbA_2_dom_sf"/>
</dbReference>
<dbReference type="InterPro" id="IPR041664">
    <property type="entry name" value="AAA_16"/>
</dbReference>
<dbReference type="EnsemblProtists" id="EOD33584">
    <property type="protein sequence ID" value="EOD33584"/>
    <property type="gene ID" value="EMIHUDRAFT_441532"/>
</dbReference>
<dbReference type="SUPFAM" id="SSF52540">
    <property type="entry name" value="P-loop containing nucleoside triphosphate hydrolases"/>
    <property type="match status" value="1"/>
</dbReference>
<dbReference type="InterPro" id="IPR029684">
    <property type="entry name" value="Schlafen"/>
</dbReference>
<dbReference type="Proteomes" id="UP000013827">
    <property type="component" value="Unassembled WGS sequence"/>
</dbReference>
<evidence type="ECO:0000313" key="3">
    <source>
        <dbReference type="EnsemblProtists" id="EOD33584"/>
    </source>
</evidence>
<dbReference type="Gene3D" id="3.30.950.30">
    <property type="entry name" value="Schlafen, AAA domain"/>
    <property type="match status" value="1"/>
</dbReference>
<dbReference type="RefSeq" id="XP_005786013.1">
    <property type="nucleotide sequence ID" value="XM_005785956.1"/>
</dbReference>
<dbReference type="AlphaFoldDB" id="A0A0D3KCU9"/>
<evidence type="ECO:0000259" key="2">
    <source>
        <dbReference type="Pfam" id="PF13191"/>
    </source>
</evidence>
<sequence length="496" mass="52853">MPADLFGVLRASHERRSRSEPADRVPGISVARMPVLDPAVVKDSYRFGEALGQETQTIEFKGTRDAENDMLRVLKDKISRYLCAFLNSAGGAILFGVDDDGIVRGGQLGAAQRAAAVKLIDAAAQLIDPQVEPDAIMPPRFVPVADAPQPDTCVLLVVVLRGRQPVYYLSPHSTDAFLRRHESVFRMEWSLVRQREAAAATPVRRSWRHIAGRLLPFDDHIADLRARLCPSRVPRLWAMRRLAAMLAAADCPRLLLLRGASGSGKSTLAGAIVQHGLSRRREEESDGWKNVAVAGCHFSISDRDAAATGAFVQHVAASLIASPYTSAFKRAALASPLEILHIIETPDAAVAFRSLLRLLGRLRPTHGRRLLFIVDGADAADVSVADGGDAARRNVASLVRRGAKDAPDWLTFLLTSHNPRAPPPAGGGQGGALLDLDLADGCADVAEYIRGRVAAEPVLAAAVGGASAGLLCSEGPRAGEGGAPRAARVRVGAREG</sequence>
<organism evidence="3 4">
    <name type="scientific">Emiliania huxleyi (strain CCMP1516)</name>
    <dbReference type="NCBI Taxonomy" id="280463"/>
    <lineage>
        <taxon>Eukaryota</taxon>
        <taxon>Haptista</taxon>
        <taxon>Haptophyta</taxon>
        <taxon>Prymnesiophyceae</taxon>
        <taxon>Isochrysidales</taxon>
        <taxon>Noelaerhabdaceae</taxon>
        <taxon>Emiliania</taxon>
    </lineage>
</organism>
<proteinExistence type="predicted"/>
<reference evidence="4" key="1">
    <citation type="journal article" date="2013" name="Nature">
        <title>Pan genome of the phytoplankton Emiliania underpins its global distribution.</title>
        <authorList>
            <person name="Read B.A."/>
            <person name="Kegel J."/>
            <person name="Klute M.J."/>
            <person name="Kuo A."/>
            <person name="Lefebvre S.C."/>
            <person name="Maumus F."/>
            <person name="Mayer C."/>
            <person name="Miller J."/>
            <person name="Monier A."/>
            <person name="Salamov A."/>
            <person name="Young J."/>
            <person name="Aguilar M."/>
            <person name="Claverie J.M."/>
            <person name="Frickenhaus S."/>
            <person name="Gonzalez K."/>
            <person name="Herman E.K."/>
            <person name="Lin Y.C."/>
            <person name="Napier J."/>
            <person name="Ogata H."/>
            <person name="Sarno A.F."/>
            <person name="Shmutz J."/>
            <person name="Schroeder D."/>
            <person name="de Vargas C."/>
            <person name="Verret F."/>
            <person name="von Dassow P."/>
            <person name="Valentin K."/>
            <person name="Van de Peer Y."/>
            <person name="Wheeler G."/>
            <person name="Dacks J.B."/>
            <person name="Delwiche C.F."/>
            <person name="Dyhrman S.T."/>
            <person name="Glockner G."/>
            <person name="John U."/>
            <person name="Richards T."/>
            <person name="Worden A.Z."/>
            <person name="Zhang X."/>
            <person name="Grigoriev I.V."/>
            <person name="Allen A.E."/>
            <person name="Bidle K."/>
            <person name="Borodovsky M."/>
            <person name="Bowler C."/>
            <person name="Brownlee C."/>
            <person name="Cock J.M."/>
            <person name="Elias M."/>
            <person name="Gladyshev V.N."/>
            <person name="Groth M."/>
            <person name="Guda C."/>
            <person name="Hadaegh A."/>
            <person name="Iglesias-Rodriguez M.D."/>
            <person name="Jenkins J."/>
            <person name="Jones B.M."/>
            <person name="Lawson T."/>
            <person name="Leese F."/>
            <person name="Lindquist E."/>
            <person name="Lobanov A."/>
            <person name="Lomsadze A."/>
            <person name="Malik S.B."/>
            <person name="Marsh M.E."/>
            <person name="Mackinder L."/>
            <person name="Mock T."/>
            <person name="Mueller-Roeber B."/>
            <person name="Pagarete A."/>
            <person name="Parker M."/>
            <person name="Probert I."/>
            <person name="Quesneville H."/>
            <person name="Raines C."/>
            <person name="Rensing S.A."/>
            <person name="Riano-Pachon D.M."/>
            <person name="Richier S."/>
            <person name="Rokitta S."/>
            <person name="Shiraiwa Y."/>
            <person name="Soanes D.M."/>
            <person name="van der Giezen M."/>
            <person name="Wahlund T.M."/>
            <person name="Williams B."/>
            <person name="Wilson W."/>
            <person name="Wolfe G."/>
            <person name="Wurch L.L."/>
        </authorList>
    </citation>
    <scope>NUCLEOTIDE SEQUENCE</scope>
</reference>
<keyword evidence="4" id="KW-1185">Reference proteome</keyword>
<dbReference type="Pfam" id="PF04326">
    <property type="entry name" value="SLFN_AlbA_2"/>
    <property type="match status" value="1"/>
</dbReference>
<feature type="domain" description="Schlafen AlbA-2" evidence="1">
    <location>
        <begin position="54"/>
        <end position="187"/>
    </location>
</feature>
<evidence type="ECO:0008006" key="5">
    <source>
        <dbReference type="Google" id="ProtNLM"/>
    </source>
</evidence>
<dbReference type="InterPro" id="IPR027417">
    <property type="entry name" value="P-loop_NTPase"/>
</dbReference>
<dbReference type="PaxDb" id="2903-EOD33584"/>
<evidence type="ECO:0000259" key="1">
    <source>
        <dbReference type="Pfam" id="PF04326"/>
    </source>
</evidence>